<dbReference type="Proteomes" id="UP000204551">
    <property type="component" value="Chromosome"/>
</dbReference>
<evidence type="ECO:0000259" key="2">
    <source>
        <dbReference type="PROSITE" id="PS50975"/>
    </source>
</evidence>
<dbReference type="NCBIfam" id="NF009402">
    <property type="entry name" value="PRK12767.1-1"/>
    <property type="match status" value="1"/>
</dbReference>
<evidence type="ECO:0000313" key="4">
    <source>
        <dbReference type="Proteomes" id="UP000204551"/>
    </source>
</evidence>
<dbReference type="InterPro" id="IPR011761">
    <property type="entry name" value="ATP-grasp"/>
</dbReference>
<dbReference type="RefSeq" id="WP_093979085.1">
    <property type="nucleotide sequence ID" value="NZ_CP022515.1"/>
</dbReference>
<dbReference type="Gene3D" id="3.30.470.20">
    <property type="entry name" value="ATP-grasp fold, B domain"/>
    <property type="match status" value="1"/>
</dbReference>
<organism evidence="3 4">
    <name type="scientific">Arenibacter algicola</name>
    <dbReference type="NCBI Taxonomy" id="616991"/>
    <lineage>
        <taxon>Bacteria</taxon>
        <taxon>Pseudomonadati</taxon>
        <taxon>Bacteroidota</taxon>
        <taxon>Flavobacteriia</taxon>
        <taxon>Flavobacteriales</taxon>
        <taxon>Flavobacteriaceae</taxon>
        <taxon>Arenibacter</taxon>
    </lineage>
</organism>
<dbReference type="GO" id="GO:0046872">
    <property type="term" value="F:metal ion binding"/>
    <property type="evidence" value="ECO:0007669"/>
    <property type="project" value="InterPro"/>
</dbReference>
<accession>A0A221UZ61</accession>
<feature type="domain" description="ATP-grasp" evidence="2">
    <location>
        <begin position="115"/>
        <end position="294"/>
    </location>
</feature>
<sequence length="320" mass="36344">MANIWVTGASSLIGYGILKSIRRIENPNNLIGSTIHKNSIAPAFTDVCIEAPVSGTEGYIDWVISVIKDHNIDLVIPSFEEDVLFLTNHRKQIELAEAKVVLNTFELVHLCNDKWEFYLKLKSNNCPYIIPSSLSPEFHELEKEFGLPLLLKPRQGNASRGIVKVLDKETFELHKAEIGKKLMVQPLIGKDDEEFTTGAFCDGNGGYYTIITFRRKLSKEGYTNDAEVYKSKQIENAVLDICKILKPIGPTNFQFRMLNGVFHLLEINPRFSSSTSMRSAFGYNEAIMAVEYFLEGKIPKQPMVRNGRAIRYIEDFIYYS</sequence>
<name>A0A221UZ61_9FLAO</name>
<dbReference type="SUPFAM" id="SSF56059">
    <property type="entry name" value="Glutathione synthetase ATP-binding domain-like"/>
    <property type="match status" value="1"/>
</dbReference>
<dbReference type="Pfam" id="PF15632">
    <property type="entry name" value="ATPgrasp_Ter"/>
    <property type="match status" value="1"/>
</dbReference>
<dbReference type="KEGG" id="aalg:AREALGSMS7_03222"/>
<dbReference type="Gene3D" id="3.40.50.20">
    <property type="match status" value="1"/>
</dbReference>
<dbReference type="AlphaFoldDB" id="A0A221UZ61"/>
<proteinExistence type="predicted"/>
<dbReference type="PROSITE" id="PS50975">
    <property type="entry name" value="ATP_GRASP"/>
    <property type="match status" value="1"/>
</dbReference>
<protein>
    <submittedName>
        <fullName evidence="3">Carbamoyl phosphate synthase-like protein</fullName>
    </submittedName>
</protein>
<dbReference type="EMBL" id="CP022515">
    <property type="protein sequence ID" value="ASO06649.1"/>
    <property type="molecule type" value="Genomic_DNA"/>
</dbReference>
<evidence type="ECO:0000313" key="3">
    <source>
        <dbReference type="EMBL" id="ASO06649.1"/>
    </source>
</evidence>
<dbReference type="GO" id="GO:0005524">
    <property type="term" value="F:ATP binding"/>
    <property type="evidence" value="ECO:0007669"/>
    <property type="project" value="UniProtKB-UniRule"/>
</dbReference>
<gene>
    <name evidence="3" type="ORF">AREALGSMS7_03222</name>
</gene>
<reference evidence="3 4" key="1">
    <citation type="submission" date="2017-07" db="EMBL/GenBank/DDBJ databases">
        <title>Genome Sequence of Arenibacter algicola Strain SMS7 Isolated from a culture of the Diatom Skeletonema marinoi.</title>
        <authorList>
            <person name="Topel M."/>
            <person name="Pinder M.I.M."/>
            <person name="Johansson O.N."/>
            <person name="Kourtchenko O."/>
            <person name="Godhe A."/>
            <person name="Clarke A.K."/>
        </authorList>
    </citation>
    <scope>NUCLEOTIDE SEQUENCE [LARGE SCALE GENOMIC DNA]</scope>
    <source>
        <strain evidence="3 4">SMS7</strain>
    </source>
</reference>
<evidence type="ECO:0000256" key="1">
    <source>
        <dbReference type="PROSITE-ProRule" id="PRU00409"/>
    </source>
</evidence>
<keyword evidence="1" id="KW-0547">Nucleotide-binding</keyword>
<keyword evidence="1" id="KW-0067">ATP-binding</keyword>